<feature type="domain" description="SpaA-like prealbumin fold" evidence="8">
    <location>
        <begin position="389"/>
        <end position="486"/>
    </location>
</feature>
<dbReference type="InterPro" id="IPR026466">
    <property type="entry name" value="Fim_isopep_form_D2_dom"/>
</dbReference>
<keyword evidence="3 6" id="KW-0732">Signal</keyword>
<dbReference type="InterPro" id="IPR048052">
    <property type="entry name" value="FM1-like"/>
</dbReference>
<feature type="transmembrane region" description="Helical" evidence="5">
    <location>
        <begin position="514"/>
        <end position="534"/>
    </location>
</feature>
<dbReference type="Gene3D" id="2.60.40.10">
    <property type="entry name" value="Immunoglobulins"/>
    <property type="match status" value="2"/>
</dbReference>
<evidence type="ECO:0000256" key="4">
    <source>
        <dbReference type="SAM" id="MobiDB-lite"/>
    </source>
</evidence>
<dbReference type="RefSeq" id="WP_165008704.1">
    <property type="nucleotide sequence ID" value="NZ_CP064954.1"/>
</dbReference>
<dbReference type="Gene3D" id="2.60.40.740">
    <property type="match status" value="1"/>
</dbReference>
<dbReference type="Pfam" id="PF16555">
    <property type="entry name" value="GramPos_pilinD1"/>
    <property type="match status" value="1"/>
</dbReference>
<reference evidence="9 10" key="1">
    <citation type="submission" date="2020-11" db="EMBL/GenBank/DDBJ databases">
        <title>Corynebacterium sp. ZJ-599.</title>
        <authorList>
            <person name="Zhou J."/>
        </authorList>
    </citation>
    <scope>NUCLEOTIDE SEQUENCE [LARGE SCALE GENOMIC DNA]</scope>
    <source>
        <strain evidence="9 10">ZJ-599</strain>
    </source>
</reference>
<dbReference type="Pfam" id="PF17802">
    <property type="entry name" value="SpaA"/>
    <property type="match status" value="1"/>
</dbReference>
<feature type="signal peptide" evidence="6">
    <location>
        <begin position="1"/>
        <end position="30"/>
    </location>
</feature>
<proteinExistence type="inferred from homology"/>
<dbReference type="PANTHER" id="PTHR36108">
    <property type="entry name" value="COLOSSIN-B-RELATED"/>
    <property type="match status" value="1"/>
</dbReference>
<dbReference type="KEGG" id="cliz:G7Y31_02020"/>
<evidence type="ECO:0000256" key="3">
    <source>
        <dbReference type="ARBA" id="ARBA00022729"/>
    </source>
</evidence>
<evidence type="ECO:0000259" key="7">
    <source>
        <dbReference type="Pfam" id="PF16555"/>
    </source>
</evidence>
<keyword evidence="5" id="KW-0472">Membrane</keyword>
<protein>
    <submittedName>
        <fullName evidence="9">SpaH/EbpB family LPXTG-anchored major pilin</fullName>
    </submittedName>
</protein>
<dbReference type="InterPro" id="IPR041033">
    <property type="entry name" value="SpaA_PFL_dom_1"/>
</dbReference>
<evidence type="ECO:0000256" key="5">
    <source>
        <dbReference type="SAM" id="Phobius"/>
    </source>
</evidence>
<keyword evidence="5" id="KW-1133">Transmembrane helix</keyword>
<keyword evidence="10" id="KW-1185">Reference proteome</keyword>
<dbReference type="GO" id="GO:0005975">
    <property type="term" value="P:carbohydrate metabolic process"/>
    <property type="evidence" value="ECO:0007669"/>
    <property type="project" value="UniProtKB-ARBA"/>
</dbReference>
<keyword evidence="5" id="KW-0812">Transmembrane</keyword>
<organism evidence="9 10">
    <name type="scientific">Corynebacterium lizhenjunii</name>
    <dbReference type="NCBI Taxonomy" id="2709394"/>
    <lineage>
        <taxon>Bacteria</taxon>
        <taxon>Bacillati</taxon>
        <taxon>Actinomycetota</taxon>
        <taxon>Actinomycetes</taxon>
        <taxon>Mycobacteriales</taxon>
        <taxon>Corynebacteriaceae</taxon>
        <taxon>Corynebacterium</taxon>
    </lineage>
</organism>
<accession>A0A7T0KFP9</accession>
<evidence type="ECO:0000256" key="6">
    <source>
        <dbReference type="SAM" id="SignalP"/>
    </source>
</evidence>
<feature type="domain" description="Gram-positive pilin subunit D1 N-terminal" evidence="7">
    <location>
        <begin position="55"/>
        <end position="194"/>
    </location>
</feature>
<evidence type="ECO:0000256" key="1">
    <source>
        <dbReference type="ARBA" id="ARBA00007257"/>
    </source>
</evidence>
<sequence>MNIFTKSLTAAVASGVLVGGAGAFAPVAFAQDTPAAPAANVAQPVGSLDSLPKDGEVSLTVHKFSNNNPGAAGDGTQRESTEGLGDALPGAEFQIQRVTNVDLKTQAGWLAAEKLAKGAEDAITPELGAAVKQTTNDRGIANFASQNVGLYLVTETAAPAGHSITTAPFYVALPMTNPDGNGWLRDVHVYPKNSKQSDFGTKTVNDQATRVNGNEITYTIAQDVQQRARTAPARKYFQINDQYPTERLEYKDVNIAGYVKNFHYVVQDQGANGLKIVFTQNGLKALDIASRAGAAKIEAQVTFTVKDAAGEGANDALENKYTYTEQFESTPPTPPENPNQPETPPTPPETPPTEPPTDVPQEPTPEEVPPVTPPETPENPFQWPKSYFGQVDITKTNTNDDVLTGAIFDLYTCNANAELGQTALRTGIEAKEGVEINQLRVNDWQNNAAVDARDSFYCLVETKAPAGYELNAQPIRFQVLKGEQEANIALTSVEVKDVRRNAGFQLPLTGGQGIMFLILAGGAVLILGRGYAIYSQRRAN</sequence>
<feature type="region of interest" description="Disordered" evidence="4">
    <location>
        <begin position="325"/>
        <end position="385"/>
    </location>
</feature>
<dbReference type="InterPro" id="IPR013783">
    <property type="entry name" value="Ig-like_fold"/>
</dbReference>
<dbReference type="PANTHER" id="PTHR36108:SF13">
    <property type="entry name" value="COLOSSIN-B-RELATED"/>
    <property type="match status" value="1"/>
</dbReference>
<feature type="region of interest" description="Disordered" evidence="4">
    <location>
        <begin position="64"/>
        <end position="84"/>
    </location>
</feature>
<gene>
    <name evidence="9" type="ORF">G7Y31_02020</name>
</gene>
<feature type="compositionally biased region" description="Pro residues" evidence="4">
    <location>
        <begin position="331"/>
        <end position="377"/>
    </location>
</feature>
<evidence type="ECO:0000259" key="8">
    <source>
        <dbReference type="Pfam" id="PF17802"/>
    </source>
</evidence>
<evidence type="ECO:0000313" key="10">
    <source>
        <dbReference type="Proteomes" id="UP000594681"/>
    </source>
</evidence>
<keyword evidence="2" id="KW-0964">Secreted</keyword>
<dbReference type="EMBL" id="CP064954">
    <property type="protein sequence ID" value="QPK79511.1"/>
    <property type="molecule type" value="Genomic_DNA"/>
</dbReference>
<dbReference type="AlphaFoldDB" id="A0A7T0KFP9"/>
<dbReference type="NCBIfam" id="TIGR01167">
    <property type="entry name" value="LPXTG_anchor"/>
    <property type="match status" value="1"/>
</dbReference>
<evidence type="ECO:0000313" key="9">
    <source>
        <dbReference type="EMBL" id="QPK79511.1"/>
    </source>
</evidence>
<dbReference type="NCBIfam" id="NF033902">
    <property type="entry name" value="iso_D2_wall_anc"/>
    <property type="match status" value="2"/>
</dbReference>
<dbReference type="Proteomes" id="UP000594681">
    <property type="component" value="Chromosome"/>
</dbReference>
<name>A0A7T0KFP9_9CORY</name>
<comment type="similarity">
    <text evidence="1">Belongs to the serine-aspartate repeat-containing protein (SDr) family.</text>
</comment>
<dbReference type="NCBIfam" id="TIGR04226">
    <property type="entry name" value="RrgB_K2N_iso_D2"/>
    <property type="match status" value="1"/>
</dbReference>
<feature type="chain" id="PRO_5032664021" evidence="6">
    <location>
        <begin position="31"/>
        <end position="540"/>
    </location>
</feature>
<dbReference type="InterPro" id="IPR032364">
    <property type="entry name" value="GramPos_pilinD1_N"/>
</dbReference>
<evidence type="ECO:0000256" key="2">
    <source>
        <dbReference type="ARBA" id="ARBA00022525"/>
    </source>
</evidence>